<sequence>MNIKKNIYLWKISILVETIKYQYNDPIRSALSPTLFILNGKPLLEFTISFLFSSQFKGVFCFLNNSSPLHRVRRKFLNCS</sequence>
<gene>
    <name evidence="1" type="ORF">LEP1GSC008_1762</name>
</gene>
<accession>M6FD03</accession>
<protein>
    <submittedName>
        <fullName evidence="1">Uncharacterized protein</fullName>
    </submittedName>
</protein>
<proteinExistence type="predicted"/>
<comment type="caution">
    <text evidence="1">The sequence shown here is derived from an EMBL/GenBank/DDBJ whole genome shotgun (WGS) entry which is preliminary data.</text>
</comment>
<reference evidence="1 2" key="1">
    <citation type="submission" date="2013-01" db="EMBL/GenBank/DDBJ databases">
        <authorList>
            <person name="Harkins D.M."/>
            <person name="Durkin A.S."/>
            <person name="Brinkac L.M."/>
            <person name="Haft D.H."/>
            <person name="Selengut J.D."/>
            <person name="Sanka R."/>
            <person name="DePew J."/>
            <person name="Purushe J."/>
            <person name="Galloway R.L."/>
            <person name="Vinetz J.M."/>
            <person name="Sutton G.G."/>
            <person name="Nierman W.C."/>
            <person name="Fouts D.E."/>
        </authorList>
    </citation>
    <scope>NUCLEOTIDE SEQUENCE [LARGE SCALE GENOMIC DNA]</scope>
    <source>
        <strain evidence="1 2">Nikolaevo</strain>
    </source>
</reference>
<dbReference type="Proteomes" id="UP000011980">
    <property type="component" value="Unassembled WGS sequence"/>
</dbReference>
<evidence type="ECO:0000313" key="2">
    <source>
        <dbReference type="Proteomes" id="UP000011980"/>
    </source>
</evidence>
<dbReference type="AlphaFoldDB" id="M6FD03"/>
<name>M6FD03_9LEPT</name>
<evidence type="ECO:0000313" key="1">
    <source>
        <dbReference type="EMBL" id="EMK26290.1"/>
    </source>
</evidence>
<organism evidence="1 2">
    <name type="scientific">Leptospira kirschneri serovar Bulgarica str. Nikolaevo</name>
    <dbReference type="NCBI Taxonomy" id="1240687"/>
    <lineage>
        <taxon>Bacteria</taxon>
        <taxon>Pseudomonadati</taxon>
        <taxon>Spirochaetota</taxon>
        <taxon>Spirochaetia</taxon>
        <taxon>Leptospirales</taxon>
        <taxon>Leptospiraceae</taxon>
        <taxon>Leptospira</taxon>
    </lineage>
</organism>
<dbReference type="EMBL" id="ANCE01000001">
    <property type="protein sequence ID" value="EMK26290.1"/>
    <property type="molecule type" value="Genomic_DNA"/>
</dbReference>